<accession>A0ABU3JZX0</accession>
<feature type="transmembrane region" description="Helical" evidence="1">
    <location>
        <begin position="82"/>
        <end position="105"/>
    </location>
</feature>
<dbReference type="Pfam" id="PF12730">
    <property type="entry name" value="ABC2_membrane_4"/>
    <property type="match status" value="1"/>
</dbReference>
<dbReference type="EMBL" id="JASKMA010000030">
    <property type="protein sequence ID" value="MDT6987499.1"/>
    <property type="molecule type" value="Genomic_DNA"/>
</dbReference>
<feature type="transmembrane region" description="Helical" evidence="1">
    <location>
        <begin position="40"/>
        <end position="62"/>
    </location>
</feature>
<keyword evidence="1" id="KW-1133">Transmembrane helix</keyword>
<dbReference type="RefSeq" id="WP_394307836.1">
    <property type="nucleotide sequence ID" value="NZ_JASKMA010000030.1"/>
</dbReference>
<evidence type="ECO:0000313" key="3">
    <source>
        <dbReference type="Proteomes" id="UP001249760"/>
    </source>
</evidence>
<evidence type="ECO:0000313" key="2">
    <source>
        <dbReference type="EMBL" id="MDT6987499.1"/>
    </source>
</evidence>
<dbReference type="Proteomes" id="UP001249760">
    <property type="component" value="Unassembled WGS sequence"/>
</dbReference>
<keyword evidence="3" id="KW-1185">Reference proteome</keyword>
<evidence type="ECO:0000256" key="1">
    <source>
        <dbReference type="SAM" id="Phobius"/>
    </source>
</evidence>
<organism evidence="2 3">
    <name type="scientific">Streptomyces lusitanus</name>
    <dbReference type="NCBI Taxonomy" id="68232"/>
    <lineage>
        <taxon>Bacteria</taxon>
        <taxon>Bacillati</taxon>
        <taxon>Actinomycetota</taxon>
        <taxon>Actinomycetes</taxon>
        <taxon>Kitasatosporales</taxon>
        <taxon>Streptomycetaceae</taxon>
        <taxon>Streptomyces</taxon>
    </lineage>
</organism>
<feature type="transmembrane region" description="Helical" evidence="1">
    <location>
        <begin position="169"/>
        <end position="191"/>
    </location>
</feature>
<reference evidence="2 3" key="1">
    <citation type="submission" date="2023-05" db="EMBL/GenBank/DDBJ databases">
        <title>Streptomyces fuscus sp. nov., a brown-black pigment producing actinomyces isolated from dry sand of Sea duck farm.</title>
        <authorList>
            <person name="Xie J."/>
            <person name="Shen N."/>
        </authorList>
    </citation>
    <scope>NUCLEOTIDE SEQUENCE [LARGE SCALE GENOMIC DNA]</scope>
    <source>
        <strain evidence="2 3">CGMCC 4.1745</strain>
    </source>
</reference>
<sequence>MTATTTFATGSRPVSGGRGPNFGNLMLSEWTKIRSVRSTVWSLAVLVVLTLVFTALFMQMGISNWDKADAAQQAEMRMDPTGTILGSGILLSQLAVCVMGVMAIASEYSTGMIRASLLAVPRRVPVLAAKGAVFALLVLAVGEVTAFGSFFIGAPILDGKAPVSLGDPGALRAVVGCGLYLALLGLFALAVGAIIRHTAASITVVVGFVLVITPMADLLPGSVGEHIHAWLPTQAGFMITQQHSRAGDLLGPWEGLGVLALWAAVLLAVAAVQMRRRDA</sequence>
<proteinExistence type="predicted"/>
<comment type="caution">
    <text evidence="2">The sequence shown here is derived from an EMBL/GenBank/DDBJ whole genome shotgun (WGS) entry which is preliminary data.</text>
</comment>
<keyword evidence="1" id="KW-0812">Transmembrane</keyword>
<gene>
    <name evidence="2" type="ORF">QNO04_28995</name>
</gene>
<keyword evidence="1" id="KW-0472">Membrane</keyword>
<feature type="transmembrane region" description="Helical" evidence="1">
    <location>
        <begin position="198"/>
        <end position="216"/>
    </location>
</feature>
<feature type="transmembrane region" description="Helical" evidence="1">
    <location>
        <begin position="126"/>
        <end position="157"/>
    </location>
</feature>
<protein>
    <submittedName>
        <fullName evidence="2">ABC transporter permease</fullName>
    </submittedName>
</protein>
<feature type="transmembrane region" description="Helical" evidence="1">
    <location>
        <begin position="255"/>
        <end position="274"/>
    </location>
</feature>
<name>A0ABU3JZX0_9ACTN</name>